<sequence>MMPCSCALSMCPIWSSKKMCGQIISRRGPLGAPARKWASSNSRPQLLRVFRTRAPALAALREVTSVHAEIEFGSECFQSPTLALLLFISSLISSSLKNWLLDN</sequence>
<proteinExistence type="predicted"/>
<organism evidence="1 2">
    <name type="scientific">Albula glossodonta</name>
    <name type="common">roundjaw bonefish</name>
    <dbReference type="NCBI Taxonomy" id="121402"/>
    <lineage>
        <taxon>Eukaryota</taxon>
        <taxon>Metazoa</taxon>
        <taxon>Chordata</taxon>
        <taxon>Craniata</taxon>
        <taxon>Vertebrata</taxon>
        <taxon>Euteleostomi</taxon>
        <taxon>Actinopterygii</taxon>
        <taxon>Neopterygii</taxon>
        <taxon>Teleostei</taxon>
        <taxon>Albuliformes</taxon>
        <taxon>Albulidae</taxon>
        <taxon>Albula</taxon>
    </lineage>
</organism>
<evidence type="ECO:0000313" key="2">
    <source>
        <dbReference type="Proteomes" id="UP000824540"/>
    </source>
</evidence>
<evidence type="ECO:0000313" key="1">
    <source>
        <dbReference type="EMBL" id="KAG9328828.1"/>
    </source>
</evidence>
<dbReference type="AlphaFoldDB" id="A0A8T2MT28"/>
<dbReference type="Proteomes" id="UP000824540">
    <property type="component" value="Unassembled WGS sequence"/>
</dbReference>
<dbReference type="EMBL" id="JAFBMS010001786">
    <property type="protein sequence ID" value="KAG9328828.1"/>
    <property type="molecule type" value="Genomic_DNA"/>
</dbReference>
<gene>
    <name evidence="1" type="ORF">JZ751_010281</name>
</gene>
<protein>
    <submittedName>
        <fullName evidence="1">Uncharacterized protein</fullName>
    </submittedName>
</protein>
<keyword evidence="2" id="KW-1185">Reference proteome</keyword>
<reference evidence="1" key="1">
    <citation type="thesis" date="2021" institute="BYU ScholarsArchive" country="Provo, UT, USA">
        <title>Applications of and Algorithms for Genome Assembly and Genomic Analyses with an Emphasis on Marine Teleosts.</title>
        <authorList>
            <person name="Pickett B.D."/>
        </authorList>
    </citation>
    <scope>NUCLEOTIDE SEQUENCE</scope>
    <source>
        <strain evidence="1">HI-2016</strain>
    </source>
</reference>
<name>A0A8T2MT28_9TELE</name>
<accession>A0A8T2MT28</accession>
<comment type="caution">
    <text evidence="1">The sequence shown here is derived from an EMBL/GenBank/DDBJ whole genome shotgun (WGS) entry which is preliminary data.</text>
</comment>